<name>A0A937W2K3_UNCTE</name>
<organism evidence="2 3">
    <name type="scientific">Tectimicrobiota bacterium</name>
    <dbReference type="NCBI Taxonomy" id="2528274"/>
    <lineage>
        <taxon>Bacteria</taxon>
        <taxon>Pseudomonadati</taxon>
        <taxon>Nitrospinota/Tectimicrobiota group</taxon>
        <taxon>Candidatus Tectimicrobiota</taxon>
    </lineage>
</organism>
<gene>
    <name evidence="2" type="ORF">FJZ47_12235</name>
</gene>
<dbReference type="Proteomes" id="UP000712673">
    <property type="component" value="Unassembled WGS sequence"/>
</dbReference>
<dbReference type="InterPro" id="IPR052538">
    <property type="entry name" value="Flavonoid_dioxygenase-like"/>
</dbReference>
<dbReference type="SUPFAM" id="SSF51182">
    <property type="entry name" value="RmlC-like cupins"/>
    <property type="match status" value="1"/>
</dbReference>
<comment type="caution">
    <text evidence="2">The sequence shown here is derived from an EMBL/GenBank/DDBJ whole genome shotgun (WGS) entry which is preliminary data.</text>
</comment>
<proteinExistence type="predicted"/>
<dbReference type="PANTHER" id="PTHR43346:SF1">
    <property type="entry name" value="QUERCETIN 2,3-DIOXYGENASE-RELATED"/>
    <property type="match status" value="1"/>
</dbReference>
<dbReference type="Gene3D" id="2.60.120.10">
    <property type="entry name" value="Jelly Rolls"/>
    <property type="match status" value="1"/>
</dbReference>
<dbReference type="InterPro" id="IPR011051">
    <property type="entry name" value="RmlC_Cupin_sf"/>
</dbReference>
<evidence type="ECO:0000313" key="3">
    <source>
        <dbReference type="Proteomes" id="UP000712673"/>
    </source>
</evidence>
<dbReference type="Pfam" id="PF07883">
    <property type="entry name" value="Cupin_2"/>
    <property type="match status" value="1"/>
</dbReference>
<accession>A0A937W2K3</accession>
<dbReference type="PANTHER" id="PTHR43346">
    <property type="entry name" value="LIGAND BINDING DOMAIN PROTEIN, PUTATIVE (AFU_ORTHOLOGUE AFUA_6G14370)-RELATED"/>
    <property type="match status" value="1"/>
</dbReference>
<evidence type="ECO:0000313" key="2">
    <source>
        <dbReference type="EMBL" id="MBM3224555.1"/>
    </source>
</evidence>
<sequence length="134" mass="14761">MALSWLSWTRRQEDKAMPVVYHDTIASEPFTGGATYQTLVGDAEGSTPVRIGIQTSPPGYTTPTHSHPYMEVITVLEGEGEAWLEGQEETVHLVPGVTLVLPPDLPHWFRNTGSSPLKTYGVHSSPHRIVQVRS</sequence>
<feature type="domain" description="Cupin type-2" evidence="1">
    <location>
        <begin position="53"/>
        <end position="119"/>
    </location>
</feature>
<protein>
    <submittedName>
        <fullName evidence="2">Cupin domain-containing protein</fullName>
    </submittedName>
</protein>
<reference evidence="2" key="1">
    <citation type="submission" date="2019-03" db="EMBL/GenBank/DDBJ databases">
        <title>Lake Tanganyika Metagenome-Assembled Genomes (MAGs).</title>
        <authorList>
            <person name="Tran P."/>
        </authorList>
    </citation>
    <scope>NUCLEOTIDE SEQUENCE</scope>
    <source>
        <strain evidence="2">K_DeepCast_65m_m2_066</strain>
    </source>
</reference>
<dbReference type="InterPro" id="IPR014710">
    <property type="entry name" value="RmlC-like_jellyroll"/>
</dbReference>
<evidence type="ECO:0000259" key="1">
    <source>
        <dbReference type="Pfam" id="PF07883"/>
    </source>
</evidence>
<dbReference type="EMBL" id="VGLS01000352">
    <property type="protein sequence ID" value="MBM3224555.1"/>
    <property type="molecule type" value="Genomic_DNA"/>
</dbReference>
<dbReference type="InterPro" id="IPR013096">
    <property type="entry name" value="Cupin_2"/>
</dbReference>
<dbReference type="AlphaFoldDB" id="A0A937W2K3"/>